<gene>
    <name evidence="1" type="primary">sodN</name>
    <name evidence="1" type="ORF">HC031_14495</name>
</gene>
<dbReference type="InterPro" id="IPR014123">
    <property type="entry name" value="Superoxide_dismutase_Ni-type"/>
</dbReference>
<dbReference type="GO" id="GO:0004784">
    <property type="term" value="F:superoxide dismutase activity"/>
    <property type="evidence" value="ECO:0007669"/>
    <property type="project" value="UniProtKB-EC"/>
</dbReference>
<dbReference type="EC" id="1.15.1.1" evidence="1"/>
<dbReference type="InterPro" id="IPR036502">
    <property type="entry name" value="NiSOD_sf"/>
</dbReference>
<dbReference type="Proteomes" id="UP000722989">
    <property type="component" value="Unassembled WGS sequence"/>
</dbReference>
<proteinExistence type="predicted"/>
<dbReference type="Gene3D" id="1.20.120.400">
    <property type="entry name" value="Nickel-containing superoxide dismutase"/>
    <property type="match status" value="1"/>
</dbReference>
<sequence>MRLPRLLTPRTVVSAHCDLPCGVYDPAQARIEAESVKAICEKYQANNDPEFRTRALMIKEQRADLVKHHLWVLWTDYFKPQHFEKYPQLHQLFNEATKLAGASGAKGSADPAVADKLLAKIEEISKIFWETKQA</sequence>
<keyword evidence="2" id="KW-1185">Reference proteome</keyword>
<dbReference type="EMBL" id="JAATVY010000008">
    <property type="protein sequence ID" value="NJC70916.1"/>
    <property type="molecule type" value="Genomic_DNA"/>
</dbReference>
<comment type="caution">
    <text evidence="1">The sequence shown here is derived from an EMBL/GenBank/DDBJ whole genome shotgun (WGS) entry which is preliminary data.</text>
</comment>
<organism evidence="1 2">
    <name type="scientific">Planosporangium thailandense</name>
    <dbReference type="NCBI Taxonomy" id="765197"/>
    <lineage>
        <taxon>Bacteria</taxon>
        <taxon>Bacillati</taxon>
        <taxon>Actinomycetota</taxon>
        <taxon>Actinomycetes</taxon>
        <taxon>Micromonosporales</taxon>
        <taxon>Micromonosporaceae</taxon>
        <taxon>Planosporangium</taxon>
    </lineage>
</organism>
<name>A0ABX0XYL2_9ACTN</name>
<dbReference type="Pfam" id="PF09055">
    <property type="entry name" value="Sod_Ni"/>
    <property type="match status" value="1"/>
</dbReference>
<evidence type="ECO:0000313" key="1">
    <source>
        <dbReference type="EMBL" id="NJC70916.1"/>
    </source>
</evidence>
<reference evidence="1 2" key="1">
    <citation type="submission" date="2020-03" db="EMBL/GenBank/DDBJ databases">
        <title>WGS of the type strain of Planosporangium spp.</title>
        <authorList>
            <person name="Thawai C."/>
        </authorList>
    </citation>
    <scope>NUCLEOTIDE SEQUENCE [LARGE SCALE GENOMIC DNA]</scope>
    <source>
        <strain evidence="1 2">TBRC 5610</strain>
    </source>
</reference>
<dbReference type="NCBIfam" id="TIGR02753">
    <property type="entry name" value="sodN"/>
    <property type="match status" value="1"/>
</dbReference>
<accession>A0ABX0XYL2</accession>
<protein>
    <submittedName>
        <fullName evidence="1">Superoxide dismutase, Ni</fullName>
        <ecNumber evidence="1">1.15.1.1</ecNumber>
    </submittedName>
</protein>
<keyword evidence="1" id="KW-0560">Oxidoreductase</keyword>
<dbReference type="RefSeq" id="WP_167925808.1">
    <property type="nucleotide sequence ID" value="NZ_JAATVY010000008.1"/>
</dbReference>
<dbReference type="SUPFAM" id="SSF109770">
    <property type="entry name" value="Nickel-containing superoxide dismutase, NiSOD"/>
    <property type="match status" value="1"/>
</dbReference>
<evidence type="ECO:0000313" key="2">
    <source>
        <dbReference type="Proteomes" id="UP000722989"/>
    </source>
</evidence>